<feature type="transmembrane region" description="Helical" evidence="1">
    <location>
        <begin position="89"/>
        <end position="111"/>
    </location>
</feature>
<sequence>MLILTTCVLQTIHFFFFWQIVRTNPSWLVILPMILNYVSTFPPVWWLLLAMRNLFRNQADSSMAAMSIWFTLETITLTSGTQKMYSHEVFAVLTIFMLLTSTVGAVLATLLNKRLSPSRTAPVTLSFASCQFVLVIGVLHIIELAWYGFVARASGISISEYSTGIWLIWLNSGGLGLSLTPGLVVTFIFISLSLGCLFIGAKTPHRYAFMIIAVATTSLLTAYNLAIISVYGVSTQNTYAHWPFHTGPEFLAILVVGAILIGSAAAVGHRSTIAWFSRPISARGPHPG</sequence>
<feature type="transmembrane region" description="Helical" evidence="1">
    <location>
        <begin position="175"/>
        <end position="200"/>
    </location>
</feature>
<protein>
    <submittedName>
        <fullName evidence="2">Uncharacterized protein</fullName>
    </submittedName>
</protein>
<feature type="transmembrane region" description="Helical" evidence="1">
    <location>
        <begin position="123"/>
        <end position="142"/>
    </location>
</feature>
<dbReference type="EMBL" id="MSKX01000031">
    <property type="protein sequence ID" value="OLO81482.1"/>
    <property type="molecule type" value="Genomic_DNA"/>
</dbReference>
<gene>
    <name evidence="2" type="ORF">BKH13_10500</name>
</gene>
<organism evidence="2 3">
    <name type="scientific">Actinomyces naeslundii</name>
    <dbReference type="NCBI Taxonomy" id="1655"/>
    <lineage>
        <taxon>Bacteria</taxon>
        <taxon>Bacillati</taxon>
        <taxon>Actinomycetota</taxon>
        <taxon>Actinomycetes</taxon>
        <taxon>Actinomycetales</taxon>
        <taxon>Actinomycetaceae</taxon>
        <taxon>Actinomyces</taxon>
    </lineage>
</organism>
<feature type="transmembrane region" description="Helical" evidence="1">
    <location>
        <begin position="250"/>
        <end position="268"/>
    </location>
</feature>
<evidence type="ECO:0000256" key="1">
    <source>
        <dbReference type="SAM" id="Phobius"/>
    </source>
</evidence>
<feature type="transmembrane region" description="Helical" evidence="1">
    <location>
        <begin position="149"/>
        <end position="169"/>
    </location>
</feature>
<feature type="transmembrane region" description="Helical" evidence="1">
    <location>
        <begin position="207"/>
        <end position="230"/>
    </location>
</feature>
<feature type="transmembrane region" description="Helical" evidence="1">
    <location>
        <begin position="27"/>
        <end position="48"/>
    </location>
</feature>
<reference evidence="2 3" key="1">
    <citation type="submission" date="2016-12" db="EMBL/GenBank/DDBJ databases">
        <title>Genomic comparison of strains in the 'Actinomyces naeslundii' group.</title>
        <authorList>
            <person name="Mughal S.R."/>
            <person name="Do T."/>
            <person name="Gilbert S.C."/>
            <person name="Witherden E.A."/>
            <person name="Didelot X."/>
            <person name="Beighton D."/>
        </authorList>
    </citation>
    <scope>NUCLEOTIDE SEQUENCE [LARGE SCALE GENOMIC DNA]</scope>
    <source>
        <strain evidence="2 3">WE6B-3</strain>
    </source>
</reference>
<keyword evidence="1" id="KW-1133">Transmembrane helix</keyword>
<comment type="caution">
    <text evidence="2">The sequence shown here is derived from an EMBL/GenBank/DDBJ whole genome shotgun (WGS) entry which is preliminary data.</text>
</comment>
<keyword evidence="1" id="KW-0472">Membrane</keyword>
<evidence type="ECO:0000313" key="2">
    <source>
        <dbReference type="EMBL" id="OLO81482.1"/>
    </source>
</evidence>
<name>A0ABX3EWY9_ACTNA</name>
<keyword evidence="1" id="KW-0812">Transmembrane</keyword>
<dbReference type="Proteomes" id="UP000186781">
    <property type="component" value="Unassembled WGS sequence"/>
</dbReference>
<accession>A0ABX3EWY9</accession>
<proteinExistence type="predicted"/>
<evidence type="ECO:0000313" key="3">
    <source>
        <dbReference type="Proteomes" id="UP000186781"/>
    </source>
</evidence>
<keyword evidence="3" id="KW-1185">Reference proteome</keyword>